<proteinExistence type="predicted"/>
<dbReference type="EMBL" id="KN572032">
    <property type="protein sequence ID" value="KHJ83736.1"/>
    <property type="molecule type" value="Genomic_DNA"/>
</dbReference>
<accession>A0A0B1SIM7</accession>
<gene>
    <name evidence="1" type="ORF">OESDEN_16562</name>
</gene>
<sequence>MEGRFRRFEIRKRCGRAGVRRQYSRLSQATAPLTRVVVPDMEPGTYYYLVVDSPDKGIQTPTLLVMTPSQFTFEEPASEVRVGTNINDESVVDFKPAITSQPIKVYYYAYLHYRIN</sequence>
<reference evidence="1 2" key="1">
    <citation type="submission" date="2014-03" db="EMBL/GenBank/DDBJ databases">
        <title>Draft genome of the hookworm Oesophagostomum dentatum.</title>
        <authorList>
            <person name="Mitreva M."/>
        </authorList>
    </citation>
    <scope>NUCLEOTIDE SEQUENCE [LARGE SCALE GENOMIC DNA]</scope>
    <source>
        <strain evidence="1 2">OD-Hann</strain>
    </source>
</reference>
<dbReference type="OrthoDB" id="10253954at2759"/>
<keyword evidence="2" id="KW-1185">Reference proteome</keyword>
<evidence type="ECO:0000313" key="2">
    <source>
        <dbReference type="Proteomes" id="UP000053660"/>
    </source>
</evidence>
<name>A0A0B1SIM7_OESDE</name>
<protein>
    <recommendedName>
        <fullName evidence="3">Fibronectin type-III domain-containing protein</fullName>
    </recommendedName>
</protein>
<evidence type="ECO:0000313" key="1">
    <source>
        <dbReference type="EMBL" id="KHJ83736.1"/>
    </source>
</evidence>
<dbReference type="Proteomes" id="UP000053660">
    <property type="component" value="Unassembled WGS sequence"/>
</dbReference>
<evidence type="ECO:0008006" key="3">
    <source>
        <dbReference type="Google" id="ProtNLM"/>
    </source>
</evidence>
<organism evidence="1 2">
    <name type="scientific">Oesophagostomum dentatum</name>
    <name type="common">Nodular worm</name>
    <dbReference type="NCBI Taxonomy" id="61180"/>
    <lineage>
        <taxon>Eukaryota</taxon>
        <taxon>Metazoa</taxon>
        <taxon>Ecdysozoa</taxon>
        <taxon>Nematoda</taxon>
        <taxon>Chromadorea</taxon>
        <taxon>Rhabditida</taxon>
        <taxon>Rhabditina</taxon>
        <taxon>Rhabditomorpha</taxon>
        <taxon>Strongyloidea</taxon>
        <taxon>Strongylidae</taxon>
        <taxon>Oesophagostomum</taxon>
    </lineage>
</organism>
<dbReference type="AlphaFoldDB" id="A0A0B1SIM7"/>